<organism evidence="1 2">
    <name type="scientific">Pedobacter alpinus</name>
    <dbReference type="NCBI Taxonomy" id="1590643"/>
    <lineage>
        <taxon>Bacteria</taxon>
        <taxon>Pseudomonadati</taxon>
        <taxon>Bacteroidota</taxon>
        <taxon>Sphingobacteriia</taxon>
        <taxon>Sphingobacteriales</taxon>
        <taxon>Sphingobacteriaceae</taxon>
        <taxon>Pedobacter</taxon>
    </lineage>
</organism>
<accession>A0ABW5TSJ0</accession>
<evidence type="ECO:0000313" key="1">
    <source>
        <dbReference type="EMBL" id="MFD2732217.1"/>
    </source>
</evidence>
<reference evidence="2" key="1">
    <citation type="journal article" date="2019" name="Int. J. Syst. Evol. Microbiol.">
        <title>The Global Catalogue of Microorganisms (GCM) 10K type strain sequencing project: providing services to taxonomists for standard genome sequencing and annotation.</title>
        <authorList>
            <consortium name="The Broad Institute Genomics Platform"/>
            <consortium name="The Broad Institute Genome Sequencing Center for Infectious Disease"/>
            <person name="Wu L."/>
            <person name="Ma J."/>
        </authorList>
    </citation>
    <scope>NUCLEOTIDE SEQUENCE [LARGE SCALE GENOMIC DNA]</scope>
    <source>
        <strain evidence="2">KCTC 42456</strain>
    </source>
</reference>
<dbReference type="EMBL" id="JBHULV010000036">
    <property type="protein sequence ID" value="MFD2732217.1"/>
    <property type="molecule type" value="Genomic_DNA"/>
</dbReference>
<dbReference type="Proteomes" id="UP001597546">
    <property type="component" value="Unassembled WGS sequence"/>
</dbReference>
<comment type="caution">
    <text evidence="1">The sequence shown here is derived from an EMBL/GenBank/DDBJ whole genome shotgun (WGS) entry which is preliminary data.</text>
</comment>
<evidence type="ECO:0000313" key="2">
    <source>
        <dbReference type="Proteomes" id="UP001597546"/>
    </source>
</evidence>
<protein>
    <submittedName>
        <fullName evidence="1">Uncharacterized protein</fullName>
    </submittedName>
</protein>
<name>A0ABW5TSJ0_9SPHI</name>
<gene>
    <name evidence="1" type="ORF">ACFSSE_10935</name>
</gene>
<keyword evidence="2" id="KW-1185">Reference proteome</keyword>
<dbReference type="RefSeq" id="WP_379100900.1">
    <property type="nucleotide sequence ID" value="NZ_JBHULV010000036.1"/>
</dbReference>
<proteinExistence type="predicted"/>
<sequence length="119" mass="13481">MGTSKNLVGNYEVDYIDSKDNMSIYYNDPQWGGLGVVNPTVFAVGFNDDFIIVKQHPNVDFKIDKGITNYFIIPLNSPITEAPEDNRIGPLTESAFMKKRKELDIPSSLNFTLEFEDLK</sequence>